<organism evidence="2 3">
    <name type="scientific">Peredibacter starrii</name>
    <dbReference type="NCBI Taxonomy" id="28202"/>
    <lineage>
        <taxon>Bacteria</taxon>
        <taxon>Pseudomonadati</taxon>
        <taxon>Bdellovibrionota</taxon>
        <taxon>Bacteriovoracia</taxon>
        <taxon>Bacteriovoracales</taxon>
        <taxon>Bacteriovoracaceae</taxon>
        <taxon>Peredibacter</taxon>
    </lineage>
</organism>
<name>A0AAX4HUI0_9BACT</name>
<dbReference type="Proteomes" id="UP001324634">
    <property type="component" value="Chromosome"/>
</dbReference>
<sequence length="146" mass="16731">MIKILLFTLFMATNVSAETSWKTQVQKLLPSPLSQLQPQKTTLTDIEKLLGKAHLVEGKDYYWEREGFKYALKLTVNDKKILTTLHYTFSGERPSLDKLKTKLPLSEMRPYPTHGKAAGRFLIYKEKNAELIIDPVSKTIHSVQLP</sequence>
<evidence type="ECO:0008006" key="4">
    <source>
        <dbReference type="Google" id="ProtNLM"/>
    </source>
</evidence>
<proteinExistence type="predicted"/>
<dbReference type="RefSeq" id="WP_321399577.1">
    <property type="nucleotide sequence ID" value="NZ_CP139487.1"/>
</dbReference>
<feature type="signal peptide" evidence="1">
    <location>
        <begin position="1"/>
        <end position="17"/>
    </location>
</feature>
<reference evidence="2 3" key="1">
    <citation type="submission" date="2023-11" db="EMBL/GenBank/DDBJ databases">
        <title>Peredibacter starrii A3.12.</title>
        <authorList>
            <person name="Mitchell R.J."/>
        </authorList>
    </citation>
    <scope>NUCLEOTIDE SEQUENCE [LARGE SCALE GENOMIC DNA]</scope>
    <source>
        <strain evidence="2 3">A3.12</strain>
    </source>
</reference>
<keyword evidence="1" id="KW-0732">Signal</keyword>
<dbReference type="AlphaFoldDB" id="A0AAX4HUI0"/>
<protein>
    <recommendedName>
        <fullName evidence="4">Beta-lactamase-inhibitor-like PepSY-like domain-containing protein</fullName>
    </recommendedName>
</protein>
<evidence type="ECO:0000313" key="2">
    <source>
        <dbReference type="EMBL" id="WPU66907.1"/>
    </source>
</evidence>
<feature type="chain" id="PRO_5043646217" description="Beta-lactamase-inhibitor-like PepSY-like domain-containing protein" evidence="1">
    <location>
        <begin position="18"/>
        <end position="146"/>
    </location>
</feature>
<dbReference type="KEGG" id="psti:SOO65_09105"/>
<evidence type="ECO:0000256" key="1">
    <source>
        <dbReference type="SAM" id="SignalP"/>
    </source>
</evidence>
<keyword evidence="3" id="KW-1185">Reference proteome</keyword>
<gene>
    <name evidence="2" type="ORF">SOO65_09105</name>
</gene>
<evidence type="ECO:0000313" key="3">
    <source>
        <dbReference type="Proteomes" id="UP001324634"/>
    </source>
</evidence>
<dbReference type="EMBL" id="CP139487">
    <property type="protein sequence ID" value="WPU66907.1"/>
    <property type="molecule type" value="Genomic_DNA"/>
</dbReference>
<accession>A0AAX4HUI0</accession>